<name>A0A4Q5N1T1_9MICO</name>
<organism evidence="2 3">
    <name type="scientific">Pengzhenrongella frigida</name>
    <dbReference type="NCBI Taxonomy" id="1259133"/>
    <lineage>
        <taxon>Bacteria</taxon>
        <taxon>Bacillati</taxon>
        <taxon>Actinomycetota</taxon>
        <taxon>Actinomycetes</taxon>
        <taxon>Micrococcales</taxon>
        <taxon>Pengzhenrongella</taxon>
    </lineage>
</organism>
<protein>
    <submittedName>
        <fullName evidence="2">Uncharacterized protein</fullName>
    </submittedName>
</protein>
<evidence type="ECO:0000313" key="3">
    <source>
        <dbReference type="Proteomes" id="UP000293764"/>
    </source>
</evidence>
<keyword evidence="1" id="KW-0472">Membrane</keyword>
<dbReference type="OrthoDB" id="3265718at2"/>
<dbReference type="RefSeq" id="WP_130101694.1">
    <property type="nucleotide sequence ID" value="NZ_SDWW01000009.1"/>
</dbReference>
<feature type="transmembrane region" description="Helical" evidence="1">
    <location>
        <begin position="6"/>
        <end position="24"/>
    </location>
</feature>
<dbReference type="Proteomes" id="UP000293764">
    <property type="component" value="Unassembled WGS sequence"/>
</dbReference>
<dbReference type="EMBL" id="SDWW01000009">
    <property type="protein sequence ID" value="RYV52049.1"/>
    <property type="molecule type" value="Genomic_DNA"/>
</dbReference>
<proteinExistence type="predicted"/>
<keyword evidence="1" id="KW-1133">Transmembrane helix</keyword>
<keyword evidence="3" id="KW-1185">Reference proteome</keyword>
<reference evidence="2 3" key="1">
    <citation type="submission" date="2019-01" db="EMBL/GenBank/DDBJ databases">
        <title>Novel species of Cellulomonas.</title>
        <authorList>
            <person name="Liu Q."/>
            <person name="Xin Y.-H."/>
        </authorList>
    </citation>
    <scope>NUCLEOTIDE SEQUENCE [LARGE SCALE GENOMIC DNA]</scope>
    <source>
        <strain evidence="2 3">HLT2-17</strain>
    </source>
</reference>
<feature type="transmembrane region" description="Helical" evidence="1">
    <location>
        <begin position="45"/>
        <end position="66"/>
    </location>
</feature>
<comment type="caution">
    <text evidence="2">The sequence shown here is derived from an EMBL/GenBank/DDBJ whole genome shotgun (WGS) entry which is preliminary data.</text>
</comment>
<dbReference type="AlphaFoldDB" id="A0A4Q5N1T1"/>
<keyword evidence="1" id="KW-0812">Transmembrane</keyword>
<evidence type="ECO:0000256" key="1">
    <source>
        <dbReference type="SAM" id="Phobius"/>
    </source>
</evidence>
<sequence>MSPVTALFVIAASLCVTVFELSRIRSWPKESVSYVIFRDTRRTPLGTISGWAGGWFWTAAVVSIVIQGTSWPWIAAFCTLLIAPGFILVWAHNRRVIADVENGLPA</sequence>
<evidence type="ECO:0000313" key="2">
    <source>
        <dbReference type="EMBL" id="RYV52049.1"/>
    </source>
</evidence>
<gene>
    <name evidence="2" type="ORF">EUA98_05645</name>
</gene>
<feature type="transmembrane region" description="Helical" evidence="1">
    <location>
        <begin position="72"/>
        <end position="91"/>
    </location>
</feature>
<accession>A0A4Q5N1T1</accession>